<protein>
    <recommendedName>
        <fullName evidence="2">Reverse transcriptase domain-containing protein</fullName>
    </recommendedName>
</protein>
<evidence type="ECO:0000313" key="1">
    <source>
        <dbReference type="EnsemblMetazoa" id="AATE007122-PA.1"/>
    </source>
</evidence>
<dbReference type="PRINTS" id="PR01345">
    <property type="entry name" value="CERVTRCPTASE"/>
</dbReference>
<accession>A0A182IX17</accession>
<dbReference type="EnsemblMetazoa" id="AATE007122-RA">
    <property type="protein sequence ID" value="AATE007122-PA.1"/>
    <property type="gene ID" value="AATE007122"/>
</dbReference>
<organism evidence="1">
    <name type="scientific">Anopheles atroparvus</name>
    <name type="common">European mosquito</name>
    <dbReference type="NCBI Taxonomy" id="41427"/>
    <lineage>
        <taxon>Eukaryota</taxon>
        <taxon>Metazoa</taxon>
        <taxon>Ecdysozoa</taxon>
        <taxon>Arthropoda</taxon>
        <taxon>Hexapoda</taxon>
        <taxon>Insecta</taxon>
        <taxon>Pterygota</taxon>
        <taxon>Neoptera</taxon>
        <taxon>Endopterygota</taxon>
        <taxon>Diptera</taxon>
        <taxon>Nematocera</taxon>
        <taxon>Culicoidea</taxon>
        <taxon>Culicidae</taxon>
        <taxon>Anophelinae</taxon>
        <taxon>Anopheles</taxon>
    </lineage>
</organism>
<dbReference type="AlphaFoldDB" id="A0A182IX17"/>
<proteinExistence type="predicted"/>
<dbReference type="STRING" id="41427.A0A182IX17"/>
<sequence length="326" mass="36681">MQLSGIRNVYGRQLDLILGNTAAADVCGAINTAALHLLPEDTHHPALELCLLVDTPATVRANHPLSPGGSRDPNFRKLDRLKLARLIQEYDWSFLDTDVTIDEAAANFTSVVSSFLSSCCPIRYPSPRPLWSDGHLRALKSDYKRALSAHRISRSERHLRTLKYAASAYRSYNRDLGVWLDDRLSFGAHLDSVAEGACRMLGLISRMTSEIRDPLCLRALYCCWVRPKLDYASVIWSPEGVTAMDRLERVQRKFTRLAVRRFLNDHTATLPPYPARCRLLGLVSVKDRHSHARSLLIANILQGEFCGVTYWQPIGSFLRQAKVVPS</sequence>
<dbReference type="VEuPathDB" id="VectorBase:AATE007122"/>
<reference evidence="1" key="1">
    <citation type="submission" date="2022-08" db="UniProtKB">
        <authorList>
            <consortium name="EnsemblMetazoa"/>
        </authorList>
    </citation>
    <scope>IDENTIFICATION</scope>
    <source>
        <strain evidence="1">EBRO</strain>
    </source>
</reference>
<evidence type="ECO:0008006" key="2">
    <source>
        <dbReference type="Google" id="ProtNLM"/>
    </source>
</evidence>
<name>A0A182IX17_ANOAO</name>